<name>A0A1T4TCL5_9HYPH</name>
<proteinExistence type="predicted"/>
<dbReference type="EMBL" id="FUWJ01000015">
    <property type="protein sequence ID" value="SKA38071.1"/>
    <property type="molecule type" value="Genomic_DNA"/>
</dbReference>
<accession>A0A1T4TCL5</accession>
<dbReference type="RefSeq" id="WP_085937742.1">
    <property type="nucleotide sequence ID" value="NZ_FUWJ01000015.1"/>
</dbReference>
<feature type="transmembrane region" description="Helical" evidence="1">
    <location>
        <begin position="33"/>
        <end position="54"/>
    </location>
</feature>
<organism evidence="2 3">
    <name type="scientific">Enhydrobacter aerosaccus</name>
    <dbReference type="NCBI Taxonomy" id="225324"/>
    <lineage>
        <taxon>Bacteria</taxon>
        <taxon>Pseudomonadati</taxon>
        <taxon>Pseudomonadota</taxon>
        <taxon>Alphaproteobacteria</taxon>
        <taxon>Hyphomicrobiales</taxon>
        <taxon>Enhydrobacter</taxon>
    </lineage>
</organism>
<keyword evidence="1" id="KW-0472">Membrane</keyword>
<evidence type="ECO:0008006" key="4">
    <source>
        <dbReference type="Google" id="ProtNLM"/>
    </source>
</evidence>
<dbReference type="OrthoDB" id="7376620at2"/>
<keyword evidence="1" id="KW-1133">Transmembrane helix</keyword>
<dbReference type="STRING" id="225324.SAMN02745126_06002"/>
<dbReference type="AlphaFoldDB" id="A0A1T4TCL5"/>
<sequence length="87" mass="9084">MIGPILRLATTTLAAGSLRAAAGEVAARAMLTLAAFLGGVVAVLCFSYAALTLLERQLDPAGAWAIIGVFYALLGLSLYFAASRRRR</sequence>
<protein>
    <recommendedName>
        <fullName evidence="4">Holin-X, holin superfamily III</fullName>
    </recommendedName>
</protein>
<reference evidence="3" key="1">
    <citation type="submission" date="2017-02" db="EMBL/GenBank/DDBJ databases">
        <authorList>
            <person name="Varghese N."/>
            <person name="Submissions S."/>
        </authorList>
    </citation>
    <scope>NUCLEOTIDE SEQUENCE [LARGE SCALE GENOMIC DNA]</scope>
    <source>
        <strain evidence="3">ATCC 27094</strain>
    </source>
</reference>
<evidence type="ECO:0000313" key="3">
    <source>
        <dbReference type="Proteomes" id="UP000190092"/>
    </source>
</evidence>
<gene>
    <name evidence="2" type="ORF">SAMN02745126_06002</name>
</gene>
<dbReference type="Proteomes" id="UP000190092">
    <property type="component" value="Unassembled WGS sequence"/>
</dbReference>
<keyword evidence="1" id="KW-0812">Transmembrane</keyword>
<feature type="transmembrane region" description="Helical" evidence="1">
    <location>
        <begin position="61"/>
        <end position="82"/>
    </location>
</feature>
<evidence type="ECO:0000313" key="2">
    <source>
        <dbReference type="EMBL" id="SKA38071.1"/>
    </source>
</evidence>
<keyword evidence="3" id="KW-1185">Reference proteome</keyword>
<evidence type="ECO:0000256" key="1">
    <source>
        <dbReference type="SAM" id="Phobius"/>
    </source>
</evidence>